<accession>A0A918VCB6</accession>
<dbReference type="Proteomes" id="UP000634139">
    <property type="component" value="Unassembled WGS sequence"/>
</dbReference>
<keyword evidence="2" id="KW-1185">Reference proteome</keyword>
<dbReference type="AlphaFoldDB" id="A0A918VCB6"/>
<proteinExistence type="predicted"/>
<dbReference type="EMBL" id="BMZD01000001">
    <property type="protein sequence ID" value="GGZ87811.1"/>
    <property type="molecule type" value="Genomic_DNA"/>
</dbReference>
<name>A0A918VCB6_9SPHN</name>
<comment type="caution">
    <text evidence="1">The sequence shown here is derived from an EMBL/GenBank/DDBJ whole genome shotgun (WGS) entry which is preliminary data.</text>
</comment>
<protein>
    <submittedName>
        <fullName evidence="1">Uncharacterized protein</fullName>
    </submittedName>
</protein>
<evidence type="ECO:0000313" key="1">
    <source>
        <dbReference type="EMBL" id="GGZ87811.1"/>
    </source>
</evidence>
<gene>
    <name evidence="1" type="ORF">GCM10011617_03220</name>
</gene>
<evidence type="ECO:0000313" key="2">
    <source>
        <dbReference type="Proteomes" id="UP000634139"/>
    </source>
</evidence>
<dbReference type="RefSeq" id="WP_229822050.1">
    <property type="nucleotide sequence ID" value="NZ_BMZD01000001.1"/>
</dbReference>
<dbReference type="Gene3D" id="3.40.50.11890">
    <property type="match status" value="1"/>
</dbReference>
<reference evidence="1" key="1">
    <citation type="journal article" date="2014" name="Int. J. Syst. Evol. Microbiol.">
        <title>Complete genome sequence of Corynebacterium casei LMG S-19264T (=DSM 44701T), isolated from a smear-ripened cheese.</title>
        <authorList>
            <consortium name="US DOE Joint Genome Institute (JGI-PGF)"/>
            <person name="Walter F."/>
            <person name="Albersmeier A."/>
            <person name="Kalinowski J."/>
            <person name="Ruckert C."/>
        </authorList>
    </citation>
    <scope>NUCLEOTIDE SEQUENCE</scope>
    <source>
        <strain evidence="1">KCTC 32422</strain>
    </source>
</reference>
<reference evidence="1" key="2">
    <citation type="submission" date="2020-09" db="EMBL/GenBank/DDBJ databases">
        <authorList>
            <person name="Sun Q."/>
            <person name="Kim S."/>
        </authorList>
    </citation>
    <scope>NUCLEOTIDE SEQUENCE</scope>
    <source>
        <strain evidence="1">KCTC 32422</strain>
    </source>
</reference>
<sequence length="292" mass="31313">MIASVGTDLPLQVLRATGRYAGPLTWDIDRAFPLAGQWLESKFATWAFSILEDWAQGRFDALDAVVFTRSDDNAQRLYYYVCELRRRGLLRGPEPILFDVGFIGRATSAARTVASVRALASRFGVSDAAIEAELVRADAASVPAPAPAAGPACLLAGTPPPDERVSAMIAAAGFQPHGDTLEQLWARECPGVAVGTGDPCAAIGHRLHEWQPGPRGFFNRGAAVVQAARAVSAKAAVLWFVEEDEALVWHLPAQRRALAEAGIPTLALSRRSWRADDGLDAEITAFLKEVAA</sequence>
<organism evidence="1 2">
    <name type="scientific">Novosphingobium arvoryzae</name>
    <dbReference type="NCBI Taxonomy" id="1256514"/>
    <lineage>
        <taxon>Bacteria</taxon>
        <taxon>Pseudomonadati</taxon>
        <taxon>Pseudomonadota</taxon>
        <taxon>Alphaproteobacteria</taxon>
        <taxon>Sphingomonadales</taxon>
        <taxon>Sphingomonadaceae</taxon>
        <taxon>Novosphingobium</taxon>
    </lineage>
</organism>